<feature type="domain" description="Nascent polypeptide-associated complex subunit alpha-like UBA" evidence="2">
    <location>
        <begin position="74"/>
        <end position="114"/>
    </location>
</feature>
<gene>
    <name evidence="3" type="ORF">DGAL_LOCUS438</name>
</gene>
<dbReference type="PANTHER" id="PTHR31184">
    <property type="entry name" value="HUNTINGTIN-INTERACTING PROTEIN K FAMILY MEMBER"/>
    <property type="match status" value="1"/>
</dbReference>
<dbReference type="GO" id="GO:0043066">
    <property type="term" value="P:negative regulation of apoptotic process"/>
    <property type="evidence" value="ECO:0007669"/>
    <property type="project" value="TreeGrafter"/>
</dbReference>
<dbReference type="Proteomes" id="UP000789390">
    <property type="component" value="Unassembled WGS sequence"/>
</dbReference>
<comment type="caution">
    <text evidence="3">The sequence shown here is derived from an EMBL/GenBank/DDBJ whole genome shotgun (WGS) entry which is preliminary data.</text>
</comment>
<proteinExistence type="predicted"/>
<evidence type="ECO:0000313" key="4">
    <source>
        <dbReference type="Proteomes" id="UP000789390"/>
    </source>
</evidence>
<evidence type="ECO:0000259" key="2">
    <source>
        <dbReference type="Pfam" id="PF19026"/>
    </source>
</evidence>
<name>A0A8J2WG86_9CRUS</name>
<dbReference type="Gene3D" id="1.10.8.10">
    <property type="entry name" value="DNA helicase RuvA subunit, C-terminal domain"/>
    <property type="match status" value="1"/>
</dbReference>
<feature type="region of interest" description="Disordered" evidence="1">
    <location>
        <begin position="1"/>
        <end position="34"/>
    </location>
</feature>
<evidence type="ECO:0000313" key="3">
    <source>
        <dbReference type="EMBL" id="CAH0098386.1"/>
    </source>
</evidence>
<dbReference type="InterPro" id="IPR038922">
    <property type="entry name" value="HYPK_UBA"/>
</dbReference>
<dbReference type="InterPro" id="IPR052617">
    <property type="entry name" value="Huntingtin-int_K"/>
</dbReference>
<keyword evidence="4" id="KW-1185">Reference proteome</keyword>
<dbReference type="Pfam" id="PF19026">
    <property type="entry name" value="UBA_HYPK"/>
    <property type="match status" value="1"/>
</dbReference>
<organism evidence="3 4">
    <name type="scientific">Daphnia galeata</name>
    <dbReference type="NCBI Taxonomy" id="27404"/>
    <lineage>
        <taxon>Eukaryota</taxon>
        <taxon>Metazoa</taxon>
        <taxon>Ecdysozoa</taxon>
        <taxon>Arthropoda</taxon>
        <taxon>Crustacea</taxon>
        <taxon>Branchiopoda</taxon>
        <taxon>Diplostraca</taxon>
        <taxon>Cladocera</taxon>
        <taxon>Anomopoda</taxon>
        <taxon>Daphniidae</taxon>
        <taxon>Daphnia</taxon>
    </lineage>
</organism>
<dbReference type="PANTHER" id="PTHR31184:SF2">
    <property type="entry name" value="HUNTINGTIN-INTERACTING PROTEIN K"/>
    <property type="match status" value="1"/>
</dbReference>
<accession>A0A8J2WG86</accession>
<dbReference type="EMBL" id="CAKKLH010000002">
    <property type="protein sequence ID" value="CAH0098386.1"/>
    <property type="molecule type" value="Genomic_DNA"/>
</dbReference>
<dbReference type="InterPro" id="IPR044034">
    <property type="entry name" value="NAC-like_UBA"/>
</dbReference>
<dbReference type="CDD" id="cd14361">
    <property type="entry name" value="UBA_HYPK"/>
    <property type="match status" value="1"/>
</dbReference>
<protein>
    <recommendedName>
        <fullName evidence="2">Nascent polypeptide-associated complex subunit alpha-like UBA domain-containing protein</fullName>
    </recommendedName>
</protein>
<reference evidence="3" key="1">
    <citation type="submission" date="2021-11" db="EMBL/GenBank/DDBJ databases">
        <authorList>
            <person name="Schell T."/>
        </authorList>
    </citation>
    <scope>NUCLEOTIDE SEQUENCE</scope>
    <source>
        <strain evidence="3">M5</strain>
    </source>
</reference>
<evidence type="ECO:0000256" key="1">
    <source>
        <dbReference type="SAM" id="MobiDB-lite"/>
    </source>
</evidence>
<dbReference type="GO" id="GO:0050821">
    <property type="term" value="P:protein stabilization"/>
    <property type="evidence" value="ECO:0007669"/>
    <property type="project" value="TreeGrafter"/>
</dbReference>
<dbReference type="OrthoDB" id="285219at2759"/>
<sequence>MDESDLDKPQENKGQKKSARQHDGGAADLEKVTDYEEERVVLSQDITGAINLIDSRRSKEEAERQAKERELAKVSIKKEDVEVLIKETEIPRTKAERILRENKGDLVSALRQVINS</sequence>
<dbReference type="AlphaFoldDB" id="A0A8J2WG86"/>